<feature type="transmembrane region" description="Helical" evidence="6">
    <location>
        <begin position="89"/>
        <end position="112"/>
    </location>
</feature>
<name>A0A2T0GTD7_ACTMO</name>
<feature type="region of interest" description="Disordered" evidence="5">
    <location>
        <begin position="484"/>
        <end position="521"/>
    </location>
</feature>
<dbReference type="EMBL" id="PVSR01000034">
    <property type="protein sequence ID" value="PRW62361.1"/>
    <property type="molecule type" value="Genomic_DNA"/>
</dbReference>
<dbReference type="PRINTS" id="PR01036">
    <property type="entry name" value="TCRTETB"/>
</dbReference>
<feature type="transmembrane region" description="Helical" evidence="6">
    <location>
        <begin position="342"/>
        <end position="361"/>
    </location>
</feature>
<evidence type="ECO:0000256" key="4">
    <source>
        <dbReference type="ARBA" id="ARBA00023136"/>
    </source>
</evidence>
<feature type="transmembrane region" description="Helical" evidence="6">
    <location>
        <begin position="58"/>
        <end position="77"/>
    </location>
</feature>
<dbReference type="PANTHER" id="PTHR23501:SF197">
    <property type="entry name" value="COMD"/>
    <property type="match status" value="1"/>
</dbReference>
<gene>
    <name evidence="8" type="ORF">CEP50_15895</name>
</gene>
<evidence type="ECO:0000256" key="5">
    <source>
        <dbReference type="SAM" id="MobiDB-lite"/>
    </source>
</evidence>
<keyword evidence="2 6" id="KW-0812">Transmembrane</keyword>
<keyword evidence="9" id="KW-1185">Reference proteome</keyword>
<evidence type="ECO:0000259" key="7">
    <source>
        <dbReference type="PROSITE" id="PS50850"/>
    </source>
</evidence>
<evidence type="ECO:0000256" key="2">
    <source>
        <dbReference type="ARBA" id="ARBA00022692"/>
    </source>
</evidence>
<feature type="transmembrane region" description="Helical" evidence="6">
    <location>
        <begin position="367"/>
        <end position="386"/>
    </location>
</feature>
<feature type="transmembrane region" description="Helical" evidence="6">
    <location>
        <begin position="309"/>
        <end position="330"/>
    </location>
</feature>
<dbReference type="AlphaFoldDB" id="A0A2T0GTD7"/>
<dbReference type="InParanoid" id="A0A2T0GTD7"/>
<dbReference type="Proteomes" id="UP000239352">
    <property type="component" value="Unassembled WGS sequence"/>
</dbReference>
<dbReference type="GO" id="GO:0005886">
    <property type="term" value="C:plasma membrane"/>
    <property type="evidence" value="ECO:0007669"/>
    <property type="project" value="UniProtKB-SubCell"/>
</dbReference>
<comment type="caution">
    <text evidence="8">The sequence shown here is derived from an EMBL/GenBank/DDBJ whole genome shotgun (WGS) entry which is preliminary data.</text>
</comment>
<feature type="transmembrane region" description="Helical" evidence="6">
    <location>
        <begin position="118"/>
        <end position="140"/>
    </location>
</feature>
<protein>
    <submittedName>
        <fullName evidence="8">MFS transporter</fullName>
    </submittedName>
</protein>
<dbReference type="Gene3D" id="1.20.1250.20">
    <property type="entry name" value="MFS general substrate transporter like domains"/>
    <property type="match status" value="1"/>
</dbReference>
<feature type="transmembrane region" description="Helical" evidence="6">
    <location>
        <begin position="419"/>
        <end position="437"/>
    </location>
</feature>
<dbReference type="Pfam" id="PF07690">
    <property type="entry name" value="MFS_1"/>
    <property type="match status" value="1"/>
</dbReference>
<dbReference type="InterPro" id="IPR020846">
    <property type="entry name" value="MFS_dom"/>
</dbReference>
<dbReference type="InterPro" id="IPR011701">
    <property type="entry name" value="MFS"/>
</dbReference>
<feature type="transmembrane region" description="Helical" evidence="6">
    <location>
        <begin position="234"/>
        <end position="255"/>
    </location>
</feature>
<keyword evidence="4 6" id="KW-0472">Membrane</keyword>
<organism evidence="8 9">
    <name type="scientific">Actinopolyspora mortivallis</name>
    <dbReference type="NCBI Taxonomy" id="33906"/>
    <lineage>
        <taxon>Bacteria</taxon>
        <taxon>Bacillati</taxon>
        <taxon>Actinomycetota</taxon>
        <taxon>Actinomycetes</taxon>
        <taxon>Actinopolysporales</taxon>
        <taxon>Actinopolysporaceae</taxon>
        <taxon>Actinopolyspora</taxon>
    </lineage>
</organism>
<feature type="transmembrane region" description="Helical" evidence="6">
    <location>
        <begin position="457"/>
        <end position="479"/>
    </location>
</feature>
<evidence type="ECO:0000313" key="9">
    <source>
        <dbReference type="Proteomes" id="UP000239352"/>
    </source>
</evidence>
<feature type="compositionally biased region" description="Acidic residues" evidence="5">
    <location>
        <begin position="492"/>
        <end position="502"/>
    </location>
</feature>
<evidence type="ECO:0000256" key="3">
    <source>
        <dbReference type="ARBA" id="ARBA00022989"/>
    </source>
</evidence>
<feature type="transmembrane region" description="Helical" evidence="6">
    <location>
        <begin position="275"/>
        <end position="297"/>
    </location>
</feature>
<feature type="transmembrane region" description="Helical" evidence="6">
    <location>
        <begin position="179"/>
        <end position="197"/>
    </location>
</feature>
<dbReference type="PANTHER" id="PTHR23501">
    <property type="entry name" value="MAJOR FACILITATOR SUPERFAMILY"/>
    <property type="match status" value="1"/>
</dbReference>
<feature type="transmembrane region" description="Helical" evidence="6">
    <location>
        <begin position="209"/>
        <end position="228"/>
    </location>
</feature>
<keyword evidence="3 6" id="KW-1133">Transmembrane helix</keyword>
<dbReference type="PROSITE" id="PS50850">
    <property type="entry name" value="MFS"/>
    <property type="match status" value="1"/>
</dbReference>
<accession>A0A2T0GTD7</accession>
<dbReference type="GO" id="GO:0022857">
    <property type="term" value="F:transmembrane transporter activity"/>
    <property type="evidence" value="ECO:0007669"/>
    <property type="project" value="InterPro"/>
</dbReference>
<proteinExistence type="predicted"/>
<comment type="subcellular location">
    <subcellularLocation>
        <location evidence="1">Cell membrane</location>
        <topology evidence="1">Multi-pass membrane protein</topology>
    </subcellularLocation>
</comment>
<reference evidence="8 9" key="1">
    <citation type="submission" date="2018-03" db="EMBL/GenBank/DDBJ databases">
        <title>Actinopolyspora mortivallis from Sahara, screening for active biomolecules.</title>
        <authorList>
            <person name="Selama O."/>
            <person name="Wellington E.M.H."/>
            <person name="Hacene H."/>
        </authorList>
    </citation>
    <scope>NUCLEOTIDE SEQUENCE [LARGE SCALE GENOMIC DNA]</scope>
    <source>
        <strain evidence="8 9">M5A</strain>
    </source>
</reference>
<sequence>MRTKITSRSERLRVPPQERGKVGAFWAMMVVVFLAAMDSTVVATVLPSILAELGNSDLLAWVVTSYLLTTAVSIPLWGKVADLMSRRRLYLLAATVFLVGSLAVASAPSMFILLTARAVQGVGTGGLMALTPTIIGHMFASRIRGRFHGIQGAVLAGASIVGPLVGGFMEAMIGWRSAFWINLPLVLPALVIAGRFLPAPGARTAKRRVDLVGAALLAIGGSAFLLALSENTPLAATGFRAALLAVTVAAVLVYLYWQSRHEDPVLPLSVLRSPVVAAAIGLSFISGGVMIAAVVYAPLYAQTVQEQSAASSGLLLLPLTGGVLVANLGGGNLITVLGRYRPFLIGGTVAMTAGFGTLAVVGATAGGLVLFTVALALVGIGIGLTMQPSMLALQNAVSAANLGSATAASTFFRQLGSTLSIGVLGALITGWVGPQLSALTEGTGEVTAGARSQVSTAFGTLFLILAAVAVVAFVLALVLPEKPLSEEHPAEETTEETTEEPVVETGGEETPAGDRSQHARC</sequence>
<dbReference type="InterPro" id="IPR036259">
    <property type="entry name" value="MFS_trans_sf"/>
</dbReference>
<feature type="transmembrane region" description="Helical" evidence="6">
    <location>
        <begin position="152"/>
        <end position="173"/>
    </location>
</feature>
<dbReference type="Gene3D" id="1.20.1720.10">
    <property type="entry name" value="Multidrug resistance protein D"/>
    <property type="match status" value="1"/>
</dbReference>
<evidence type="ECO:0000256" key="1">
    <source>
        <dbReference type="ARBA" id="ARBA00004651"/>
    </source>
</evidence>
<evidence type="ECO:0000313" key="8">
    <source>
        <dbReference type="EMBL" id="PRW62361.1"/>
    </source>
</evidence>
<feature type="domain" description="Major facilitator superfamily (MFS) profile" evidence="7">
    <location>
        <begin position="24"/>
        <end position="484"/>
    </location>
</feature>
<evidence type="ECO:0000256" key="6">
    <source>
        <dbReference type="SAM" id="Phobius"/>
    </source>
</evidence>
<feature type="transmembrane region" description="Helical" evidence="6">
    <location>
        <begin position="21"/>
        <end position="46"/>
    </location>
</feature>
<dbReference type="SUPFAM" id="SSF103473">
    <property type="entry name" value="MFS general substrate transporter"/>
    <property type="match status" value="1"/>
</dbReference>